<proteinExistence type="predicted"/>
<evidence type="ECO:0000313" key="2">
    <source>
        <dbReference type="EMBL" id="MPM12438.1"/>
    </source>
</evidence>
<dbReference type="InterPro" id="IPR013762">
    <property type="entry name" value="Integrase-like_cat_sf"/>
</dbReference>
<sequence>MHEFPNIKEYVDYIEKFFSVKNDKERKQYISNYNRIISKFSTVEEFIEIMINKVEWNKYTKRIGIFLTLKCKLFVFEFIDQVSIFKAKEKVIYCEVVDERLEKICDEEFKNNKNMKRDFYKFLLKTFAYFNIKNISEIDVKRLNELNTDFFSNDIQRRRQYILFLDKVMALYNLKGNEINIRLEIKYNAEIRKYGTDRKCIIDVINKYIEERYTLKNYNSDKFLKNIRPFLKWLHNKYKDIKNLYDIKEEYIMEYYKSVKLSNNTNETKYTKCQHVLKFFIWSEDKKFASIDIRKIGHGLKNRRVDIEDNPKMFQDRQHFNQVLAKVQKYEPIDEEEFLFKNYILVLMGTGLRVGEGIWLDNKCLKKRVKVSDESNNEVGEIVLITKDKTKMVNKRTGILPWGLTALDGLIERFNSRENVLIFNESLDEYNYSLFEYKGKVISLPKLKVFYENVILDGIEFKDENGNNIDYKNIKFHAFRHQKFNDIYEVTNGNIMRVKQDSNHRSIKMTKKYTRQSKKKMIRRISKNIESGKIVGKGVQILQELLNVDMLPDQYLEILKKLNIAEGYSIEHIVENFKFLGFGYCTCKCKWSHLCEGCRYFITEGEFLPELQTRYSINFMITMTLIKNNGIEAKGVRNNLISLKNQEKILEQLGMDYEEIKELRTGEYILNVTRA</sequence>
<evidence type="ECO:0000256" key="1">
    <source>
        <dbReference type="ARBA" id="ARBA00023172"/>
    </source>
</evidence>
<dbReference type="EMBL" id="VSSQ01001972">
    <property type="protein sequence ID" value="MPM12438.1"/>
    <property type="molecule type" value="Genomic_DNA"/>
</dbReference>
<name>A0A644X9A9_9ZZZZ</name>
<reference evidence="2" key="1">
    <citation type="submission" date="2019-08" db="EMBL/GenBank/DDBJ databases">
        <authorList>
            <person name="Kucharzyk K."/>
            <person name="Murdoch R.W."/>
            <person name="Higgins S."/>
            <person name="Loffler F."/>
        </authorList>
    </citation>
    <scope>NUCLEOTIDE SEQUENCE</scope>
</reference>
<organism evidence="2">
    <name type="scientific">bioreactor metagenome</name>
    <dbReference type="NCBI Taxonomy" id="1076179"/>
    <lineage>
        <taxon>unclassified sequences</taxon>
        <taxon>metagenomes</taxon>
        <taxon>ecological metagenomes</taxon>
    </lineage>
</organism>
<dbReference type="AlphaFoldDB" id="A0A644X9A9"/>
<accession>A0A644X9A9</accession>
<dbReference type="SUPFAM" id="SSF56349">
    <property type="entry name" value="DNA breaking-rejoining enzymes"/>
    <property type="match status" value="1"/>
</dbReference>
<dbReference type="GO" id="GO:0006310">
    <property type="term" value="P:DNA recombination"/>
    <property type="evidence" value="ECO:0007669"/>
    <property type="project" value="UniProtKB-KW"/>
</dbReference>
<protein>
    <submittedName>
        <fullName evidence="2">Uncharacterized protein</fullName>
    </submittedName>
</protein>
<keyword evidence="1" id="KW-0233">DNA recombination</keyword>
<dbReference type="InterPro" id="IPR011010">
    <property type="entry name" value="DNA_brk_join_enz"/>
</dbReference>
<comment type="caution">
    <text evidence="2">The sequence shown here is derived from an EMBL/GenBank/DDBJ whole genome shotgun (WGS) entry which is preliminary data.</text>
</comment>
<dbReference type="GO" id="GO:0003677">
    <property type="term" value="F:DNA binding"/>
    <property type="evidence" value="ECO:0007669"/>
    <property type="project" value="InterPro"/>
</dbReference>
<dbReference type="Gene3D" id="1.10.443.10">
    <property type="entry name" value="Intergrase catalytic core"/>
    <property type="match status" value="1"/>
</dbReference>
<dbReference type="GO" id="GO:0015074">
    <property type="term" value="P:DNA integration"/>
    <property type="evidence" value="ECO:0007669"/>
    <property type="project" value="InterPro"/>
</dbReference>
<gene>
    <name evidence="2" type="ORF">SDC9_58791</name>
</gene>